<dbReference type="EMBL" id="CP134890">
    <property type="protein sequence ID" value="WNM22876.1"/>
    <property type="molecule type" value="Genomic_DNA"/>
</dbReference>
<comment type="similarity">
    <text evidence="2">Belongs to the isochorismate synthase family.</text>
</comment>
<name>A0AA96J8X4_9FLAO</name>
<dbReference type="InterPro" id="IPR004561">
    <property type="entry name" value="IsoChor_synthase"/>
</dbReference>
<evidence type="ECO:0000256" key="2">
    <source>
        <dbReference type="ARBA" id="ARBA00005297"/>
    </source>
</evidence>
<evidence type="ECO:0000256" key="3">
    <source>
        <dbReference type="ARBA" id="ARBA00012824"/>
    </source>
</evidence>
<dbReference type="RefSeq" id="WP_313323037.1">
    <property type="nucleotide sequence ID" value="NZ_CP134878.1"/>
</dbReference>
<keyword evidence="9" id="KW-1185">Reference proteome</keyword>
<dbReference type="Proteomes" id="UP001304515">
    <property type="component" value="Chromosome"/>
</dbReference>
<accession>A0AA96J8X4</accession>
<evidence type="ECO:0000313" key="8">
    <source>
        <dbReference type="EMBL" id="WNM22876.1"/>
    </source>
</evidence>
<sequence length="351" mass="40499">MTDLFIKVRTHQEQNLPFVIFSKPDSSKTVGLFQKNDHLYFLEKFDKKGFVFAPFDSEIIPFLPLQFCDVYVEKNNFSTYFFEDNNSFNLGNDHFEETVVKAVDSIKNKKFEKVVISRRELFELKNFDIELFFKKSLQNYPSAFNYCFYHPKVGLWLGATPEQLLKTKESNFETVALAGTQKVDSIEKVVWTEKEINEQQLVTDFIVESIKDFTKELNVSNPKTVKAGSIFHIKTKISGKLKSKKAVEKVIKSLHPTSAVCGMPRESAKEFIIQNEGYNREYYSGFLGELNIDFTSFRTQHSDLYVNLRCLKIVENTAQIFVGCGITAESNPKDEYLETVNKAMTMKKIIA</sequence>
<dbReference type="Pfam" id="PF00425">
    <property type="entry name" value="Chorismate_bind"/>
    <property type="match status" value="1"/>
</dbReference>
<dbReference type="SUPFAM" id="SSF56322">
    <property type="entry name" value="ADC synthase"/>
    <property type="match status" value="1"/>
</dbReference>
<dbReference type="Gene3D" id="3.60.120.10">
    <property type="entry name" value="Anthranilate synthase"/>
    <property type="match status" value="1"/>
</dbReference>
<reference evidence="8 9" key="1">
    <citation type="submission" date="2023-09" db="EMBL/GenBank/DDBJ databases">
        <title>Flavobacterium sp. a novel bacteria isolate from Pepper rhizosphere.</title>
        <authorList>
            <person name="Peng Y."/>
            <person name="Lee J."/>
        </authorList>
    </citation>
    <scope>NUCLEOTIDE SEQUENCE [LARGE SCALE GENOMIC DNA]</scope>
    <source>
        <strain evidence="7">PMR2A8</strain>
        <strain evidence="8 9">PMTSA4</strain>
    </source>
</reference>
<dbReference type="InterPro" id="IPR005801">
    <property type="entry name" value="ADC_synthase"/>
</dbReference>
<protein>
    <recommendedName>
        <fullName evidence="3">isochorismate synthase</fullName>
        <ecNumber evidence="3">5.4.4.2</ecNumber>
    </recommendedName>
    <alternativeName>
        <fullName evidence="5">Isochorismate mutase</fullName>
    </alternativeName>
</protein>
<keyword evidence="4 8" id="KW-0413">Isomerase</keyword>
<evidence type="ECO:0000256" key="4">
    <source>
        <dbReference type="ARBA" id="ARBA00023235"/>
    </source>
</evidence>
<evidence type="ECO:0000256" key="5">
    <source>
        <dbReference type="ARBA" id="ARBA00041564"/>
    </source>
</evidence>
<evidence type="ECO:0000256" key="1">
    <source>
        <dbReference type="ARBA" id="ARBA00000799"/>
    </source>
</evidence>
<feature type="domain" description="Chorismate-utilising enzyme C-terminal" evidence="6">
    <location>
        <begin position="93"/>
        <end position="342"/>
    </location>
</feature>
<dbReference type="KEGG" id="fcj:RN605_05830"/>
<dbReference type="PANTHER" id="PTHR42839:SF2">
    <property type="entry name" value="ISOCHORISMATE SYNTHASE ENTC"/>
    <property type="match status" value="1"/>
</dbReference>
<evidence type="ECO:0000313" key="9">
    <source>
        <dbReference type="Proteomes" id="UP001304515"/>
    </source>
</evidence>
<comment type="catalytic activity">
    <reaction evidence="1">
        <text>chorismate = isochorismate</text>
        <dbReference type="Rhea" id="RHEA:18985"/>
        <dbReference type="ChEBI" id="CHEBI:29748"/>
        <dbReference type="ChEBI" id="CHEBI:29780"/>
        <dbReference type="EC" id="5.4.4.2"/>
    </reaction>
</comment>
<gene>
    <name evidence="8" type="ORF">RN605_05830</name>
    <name evidence="7" type="ORF">RN608_12530</name>
</gene>
<organism evidence="8 9">
    <name type="scientific">Flavobacterium capsici</name>
    <dbReference type="NCBI Taxonomy" id="3075618"/>
    <lineage>
        <taxon>Bacteria</taxon>
        <taxon>Pseudomonadati</taxon>
        <taxon>Bacteroidota</taxon>
        <taxon>Flavobacteriia</taxon>
        <taxon>Flavobacteriales</taxon>
        <taxon>Flavobacteriaceae</taxon>
        <taxon>Flavobacterium</taxon>
    </lineage>
</organism>
<dbReference type="EMBL" id="CP134878">
    <property type="protein sequence ID" value="WNM18825.1"/>
    <property type="molecule type" value="Genomic_DNA"/>
</dbReference>
<accession>A0AA96J288</accession>
<dbReference type="GO" id="GO:0008909">
    <property type="term" value="F:isochorismate synthase activity"/>
    <property type="evidence" value="ECO:0007669"/>
    <property type="project" value="UniProtKB-EC"/>
</dbReference>
<dbReference type="PANTHER" id="PTHR42839">
    <property type="entry name" value="ISOCHORISMATE SYNTHASE ENTC"/>
    <property type="match status" value="1"/>
</dbReference>
<dbReference type="EC" id="5.4.4.2" evidence="3"/>
<dbReference type="NCBIfam" id="TIGR00543">
    <property type="entry name" value="isochor_syn"/>
    <property type="match status" value="1"/>
</dbReference>
<dbReference type="AlphaFoldDB" id="A0AA96J8X4"/>
<evidence type="ECO:0000259" key="6">
    <source>
        <dbReference type="Pfam" id="PF00425"/>
    </source>
</evidence>
<dbReference type="InterPro" id="IPR015890">
    <property type="entry name" value="Chorismate_C"/>
</dbReference>
<evidence type="ECO:0000313" key="7">
    <source>
        <dbReference type="EMBL" id="WNM18825.1"/>
    </source>
</evidence>
<proteinExistence type="inferred from homology"/>